<evidence type="ECO:0000313" key="2">
    <source>
        <dbReference type="Proteomes" id="UP000265768"/>
    </source>
</evidence>
<keyword evidence="2" id="KW-1185">Reference proteome</keyword>
<dbReference type="Pfam" id="PF20704">
    <property type="entry name" value="KH_NucS_shadow"/>
    <property type="match status" value="1"/>
</dbReference>
<dbReference type="EMBL" id="QZEY01000015">
    <property type="protein sequence ID" value="RJL24517.1"/>
    <property type="molecule type" value="Genomic_DNA"/>
</dbReference>
<dbReference type="OrthoDB" id="3428165at2"/>
<protein>
    <submittedName>
        <fullName evidence="1">Uncharacterized protein</fullName>
    </submittedName>
</protein>
<organism evidence="1 2">
    <name type="scientific">Bailinhaonella thermotolerans</name>
    <dbReference type="NCBI Taxonomy" id="1070861"/>
    <lineage>
        <taxon>Bacteria</taxon>
        <taxon>Bacillati</taxon>
        <taxon>Actinomycetota</taxon>
        <taxon>Actinomycetes</taxon>
        <taxon>Streptosporangiales</taxon>
        <taxon>Streptosporangiaceae</taxon>
        <taxon>Bailinhaonella</taxon>
    </lineage>
</organism>
<name>A0A3A4ACK5_9ACTN</name>
<evidence type="ECO:0000313" key="1">
    <source>
        <dbReference type="EMBL" id="RJL24517.1"/>
    </source>
</evidence>
<proteinExistence type="predicted"/>
<accession>A0A3A4ACK5</accession>
<dbReference type="Proteomes" id="UP000265768">
    <property type="component" value="Unassembled WGS sequence"/>
</dbReference>
<dbReference type="AlphaFoldDB" id="A0A3A4ACK5"/>
<comment type="caution">
    <text evidence="1">The sequence shown here is derived from an EMBL/GenBank/DDBJ whole genome shotgun (WGS) entry which is preliminary data.</text>
</comment>
<dbReference type="NCBIfam" id="NF040488">
    <property type="entry name" value="SCO5389_fam"/>
    <property type="match status" value="1"/>
</dbReference>
<gene>
    <name evidence="1" type="ORF">D5H75_29830</name>
</gene>
<dbReference type="RefSeq" id="WP_119929894.1">
    <property type="nucleotide sequence ID" value="NZ_QZEY01000015.1"/>
</dbReference>
<reference evidence="1 2" key="1">
    <citation type="submission" date="2018-09" db="EMBL/GenBank/DDBJ databases">
        <title>YIM 75507 draft genome.</title>
        <authorList>
            <person name="Tang S."/>
            <person name="Feng Y."/>
        </authorList>
    </citation>
    <scope>NUCLEOTIDE SEQUENCE [LARGE SCALE GENOMIC DNA]</scope>
    <source>
        <strain evidence="1 2">YIM 75507</strain>
    </source>
</reference>
<sequence>MSLSVPSALLEKAQRGPVDEAEFVACVRDSLPYAWNVISGLVSRLNDDKEAEYADNHVPPPDEAARGQLLRLLASDSMRAAVERHFGVKLAFQNCHRVAVFEPEAAAGDTYREFVSPRGQLLNQSPEFVNC</sequence>